<feature type="signal peptide" evidence="6">
    <location>
        <begin position="1"/>
        <end position="21"/>
    </location>
</feature>
<dbReference type="Gene3D" id="2.60.40.10">
    <property type="entry name" value="Immunoglobulins"/>
    <property type="match status" value="1"/>
</dbReference>
<dbReference type="GO" id="GO:0002250">
    <property type="term" value="P:adaptive immune response"/>
    <property type="evidence" value="ECO:0007669"/>
    <property type="project" value="UniProtKB-KW"/>
</dbReference>
<name>A0A1V4L1L8_PATFA</name>
<organism evidence="8 9">
    <name type="scientific">Patagioenas fasciata monilis</name>
    <dbReference type="NCBI Taxonomy" id="372326"/>
    <lineage>
        <taxon>Eukaryota</taxon>
        <taxon>Metazoa</taxon>
        <taxon>Chordata</taxon>
        <taxon>Craniata</taxon>
        <taxon>Vertebrata</taxon>
        <taxon>Euteleostomi</taxon>
        <taxon>Archelosauria</taxon>
        <taxon>Archosauria</taxon>
        <taxon>Dinosauria</taxon>
        <taxon>Saurischia</taxon>
        <taxon>Theropoda</taxon>
        <taxon>Coelurosauria</taxon>
        <taxon>Aves</taxon>
        <taxon>Neognathae</taxon>
        <taxon>Neoaves</taxon>
        <taxon>Columbimorphae</taxon>
        <taxon>Columbiformes</taxon>
        <taxon>Columbidae</taxon>
        <taxon>Patagioenas</taxon>
    </lineage>
</organism>
<sequence length="181" mass="19934">MIFTMAVPAYVLLIQSGLVGGDPQKQFFSEVSATVGQRVVLPCQSTTEDSDSILNFFWYRQLPEETLTFLLEAFTASGNAKFRNGKFSMVVYKNKTAPLEIATASFEDTAIYYCALKHHIKLSPISARAKSVLSRTAPPCVLAGMTGKDTQECPGNIKYFLLTTSQLFGSEMAQAKLVPRE</sequence>
<keyword evidence="5" id="KW-1279">T cell receptor</keyword>
<keyword evidence="5" id="KW-0391">Immunity</keyword>
<dbReference type="SMART" id="SM00409">
    <property type="entry name" value="IG"/>
    <property type="match status" value="1"/>
</dbReference>
<evidence type="ECO:0000256" key="3">
    <source>
        <dbReference type="ARBA" id="ARBA00023170"/>
    </source>
</evidence>
<keyword evidence="9" id="KW-1185">Reference proteome</keyword>
<feature type="domain" description="Ig-like" evidence="7">
    <location>
        <begin position="8"/>
        <end position="134"/>
    </location>
</feature>
<evidence type="ECO:0000313" key="8">
    <source>
        <dbReference type="EMBL" id="OPJ90619.1"/>
    </source>
</evidence>
<dbReference type="EMBL" id="LSYS01000032">
    <property type="protein sequence ID" value="OPJ90619.1"/>
    <property type="molecule type" value="Genomic_DNA"/>
</dbReference>
<gene>
    <name evidence="8" type="ORF">AV530_013860</name>
</gene>
<evidence type="ECO:0000256" key="5">
    <source>
        <dbReference type="ARBA" id="ARBA00043266"/>
    </source>
</evidence>
<dbReference type="InterPro" id="IPR013783">
    <property type="entry name" value="Ig-like_fold"/>
</dbReference>
<keyword evidence="2" id="KW-1064">Adaptive immunity</keyword>
<dbReference type="OrthoDB" id="9385791at2759"/>
<proteinExistence type="predicted"/>
<reference evidence="8 9" key="1">
    <citation type="submission" date="2016-02" db="EMBL/GenBank/DDBJ databases">
        <title>Band-tailed pigeon sequencing and assembly.</title>
        <authorList>
            <person name="Soares A.E."/>
            <person name="Novak B.J."/>
            <person name="Rice E.S."/>
            <person name="O'Connell B."/>
            <person name="Chang D."/>
            <person name="Weber S."/>
            <person name="Shapiro B."/>
        </authorList>
    </citation>
    <scope>NUCLEOTIDE SEQUENCE [LARGE SCALE GENOMIC DNA]</scope>
    <source>
        <strain evidence="8">BTP2013</strain>
        <tissue evidence="8">Blood</tissue>
    </source>
</reference>
<dbReference type="InterPro" id="IPR051287">
    <property type="entry name" value="TCR_variable_region"/>
</dbReference>
<evidence type="ECO:0000256" key="1">
    <source>
        <dbReference type="ARBA" id="ARBA00022729"/>
    </source>
</evidence>
<dbReference type="AlphaFoldDB" id="A0A1V4L1L8"/>
<evidence type="ECO:0000313" key="9">
    <source>
        <dbReference type="Proteomes" id="UP000190648"/>
    </source>
</evidence>
<protein>
    <recommendedName>
        <fullName evidence="7">Ig-like domain-containing protein</fullName>
    </recommendedName>
</protein>
<accession>A0A1V4L1L8</accession>
<dbReference type="Pfam" id="PF07686">
    <property type="entry name" value="V-set"/>
    <property type="match status" value="1"/>
</dbReference>
<dbReference type="InterPro" id="IPR013106">
    <property type="entry name" value="Ig_V-set"/>
</dbReference>
<dbReference type="SMART" id="SM00406">
    <property type="entry name" value="IGv"/>
    <property type="match status" value="1"/>
</dbReference>
<evidence type="ECO:0000259" key="7">
    <source>
        <dbReference type="PROSITE" id="PS50835"/>
    </source>
</evidence>
<feature type="chain" id="PRO_5012595770" description="Ig-like domain-containing protein" evidence="6">
    <location>
        <begin position="22"/>
        <end position="181"/>
    </location>
</feature>
<dbReference type="PROSITE" id="PS50835">
    <property type="entry name" value="IG_LIKE"/>
    <property type="match status" value="1"/>
</dbReference>
<keyword evidence="4" id="KW-0393">Immunoglobulin domain</keyword>
<dbReference type="GO" id="GO:0042101">
    <property type="term" value="C:T cell receptor complex"/>
    <property type="evidence" value="ECO:0007669"/>
    <property type="project" value="UniProtKB-KW"/>
</dbReference>
<dbReference type="InterPro" id="IPR036179">
    <property type="entry name" value="Ig-like_dom_sf"/>
</dbReference>
<keyword evidence="1 6" id="KW-0732">Signal</keyword>
<dbReference type="Proteomes" id="UP000190648">
    <property type="component" value="Unassembled WGS sequence"/>
</dbReference>
<dbReference type="SUPFAM" id="SSF48726">
    <property type="entry name" value="Immunoglobulin"/>
    <property type="match status" value="1"/>
</dbReference>
<evidence type="ECO:0000256" key="6">
    <source>
        <dbReference type="SAM" id="SignalP"/>
    </source>
</evidence>
<dbReference type="PANTHER" id="PTHR19367:SF18">
    <property type="entry name" value="T CELL RECEPTOR ALPHA VARIABLE 16"/>
    <property type="match status" value="1"/>
</dbReference>
<dbReference type="InterPro" id="IPR003599">
    <property type="entry name" value="Ig_sub"/>
</dbReference>
<keyword evidence="3" id="KW-0675">Receptor</keyword>
<evidence type="ECO:0000256" key="4">
    <source>
        <dbReference type="ARBA" id="ARBA00023319"/>
    </source>
</evidence>
<evidence type="ECO:0000256" key="2">
    <source>
        <dbReference type="ARBA" id="ARBA00023130"/>
    </source>
</evidence>
<comment type="caution">
    <text evidence="8">The sequence shown here is derived from an EMBL/GenBank/DDBJ whole genome shotgun (WGS) entry which is preliminary data.</text>
</comment>
<dbReference type="STRING" id="372326.A0A1V4L1L8"/>
<dbReference type="PANTHER" id="PTHR19367">
    <property type="entry name" value="T-CELL RECEPTOR ALPHA CHAIN V REGION"/>
    <property type="match status" value="1"/>
</dbReference>
<dbReference type="InterPro" id="IPR007110">
    <property type="entry name" value="Ig-like_dom"/>
</dbReference>